<dbReference type="SUPFAM" id="SSF54913">
    <property type="entry name" value="GlnB-like"/>
    <property type="match status" value="1"/>
</dbReference>
<dbReference type="InterPro" id="IPR015867">
    <property type="entry name" value="N-reg_PII/ATP_PRibTrfase_C"/>
</dbReference>
<dbReference type="Proteomes" id="UP001063698">
    <property type="component" value="Chromosome"/>
</dbReference>
<evidence type="ECO:0000313" key="2">
    <source>
        <dbReference type="EMBL" id="UXD21478.1"/>
    </source>
</evidence>
<name>A0A977KAI5_9CREN</name>
<dbReference type="EMBL" id="CP006868">
    <property type="protein sequence ID" value="UXD21478.1"/>
    <property type="molecule type" value="Genomic_DNA"/>
</dbReference>
<dbReference type="AlphaFoldDB" id="A0A977KAI5"/>
<dbReference type="KEGG" id="ipc:IPA_04670"/>
<gene>
    <name evidence="2" type="ORF">IPA_04670</name>
</gene>
<reference evidence="2" key="1">
    <citation type="submission" date="2013-11" db="EMBL/GenBank/DDBJ databases">
        <title>Comparative genomics of Ignicoccus.</title>
        <authorList>
            <person name="Podar M."/>
        </authorList>
    </citation>
    <scope>NUCLEOTIDE SEQUENCE</scope>
    <source>
        <strain evidence="2">DSM 13166</strain>
    </source>
</reference>
<keyword evidence="3" id="KW-1185">Reference proteome</keyword>
<dbReference type="InterPro" id="IPR003793">
    <property type="entry name" value="UPF0166"/>
</dbReference>
<dbReference type="Gene3D" id="3.30.70.120">
    <property type="match status" value="1"/>
</dbReference>
<evidence type="ECO:0008006" key="4">
    <source>
        <dbReference type="Google" id="ProtNLM"/>
    </source>
</evidence>
<proteinExistence type="inferred from homology"/>
<organism evidence="2 3">
    <name type="scientific">Ignicoccus pacificus DSM 13166</name>
    <dbReference type="NCBI Taxonomy" id="940294"/>
    <lineage>
        <taxon>Archaea</taxon>
        <taxon>Thermoproteota</taxon>
        <taxon>Thermoprotei</taxon>
        <taxon>Desulfurococcales</taxon>
        <taxon>Desulfurococcaceae</taxon>
        <taxon>Ignicoccus</taxon>
    </lineage>
</organism>
<comment type="similarity">
    <text evidence="1">Belongs to the UPF0166 family.</text>
</comment>
<accession>A0A977KAI5</accession>
<dbReference type="PANTHER" id="PTHR35983">
    <property type="entry name" value="UPF0166 PROTEIN TM_0021"/>
    <property type="match status" value="1"/>
</dbReference>
<dbReference type="InterPro" id="IPR011322">
    <property type="entry name" value="N-reg_PII-like_a/b"/>
</dbReference>
<evidence type="ECO:0000313" key="3">
    <source>
        <dbReference type="Proteomes" id="UP001063698"/>
    </source>
</evidence>
<dbReference type="Pfam" id="PF02641">
    <property type="entry name" value="DUF190"/>
    <property type="match status" value="1"/>
</dbReference>
<protein>
    <recommendedName>
        <fullName evidence="4">DUF190 domain-containing protein</fullName>
    </recommendedName>
</protein>
<evidence type="ECO:0000256" key="1">
    <source>
        <dbReference type="ARBA" id="ARBA00010554"/>
    </source>
</evidence>
<sequence length="99" mass="11202">MRALLVLINEGMIYNDRPLFKEILEALKRSGVAGASIFKGILGFGRHGGFISFDPFHGHGDSPIAILIIDREENIEKAKRIVKERCEEAFMVSWEVKEE</sequence>
<dbReference type="PANTHER" id="PTHR35983:SF1">
    <property type="entry name" value="UPF0166 PROTEIN TM_0021"/>
    <property type="match status" value="1"/>
</dbReference>